<comment type="caution">
    <text evidence="1">The sequence shown here is derived from an EMBL/GenBank/DDBJ whole genome shotgun (WGS) entry which is preliminary data.</text>
</comment>
<reference evidence="1 2" key="1">
    <citation type="journal article" date="2017" name="Int. J. Syst. Evol. Microbiol.">
        <title>Mycobacterium talmoniae sp. nov., a slowly growing mycobacterium isolated from human respiratory samples.</title>
        <authorList>
            <person name="Davidson R.M."/>
            <person name="DeGroote M.A."/>
            <person name="Marola J.L."/>
            <person name="Buss S."/>
            <person name="Jones V."/>
            <person name="McNeil M.R."/>
            <person name="Freifeld A.G."/>
            <person name="Elaine Epperson L."/>
            <person name="Hasan N.A."/>
            <person name="Jackson M."/>
            <person name="Iwen P.C."/>
            <person name="Salfinger M."/>
            <person name="Strong M."/>
        </authorList>
    </citation>
    <scope>NUCLEOTIDE SEQUENCE [LARGE SCALE GENOMIC DNA]</scope>
    <source>
        <strain evidence="1 2">ATCC BAA-2683</strain>
    </source>
</reference>
<evidence type="ECO:0000313" key="1">
    <source>
        <dbReference type="EMBL" id="PQM46705.1"/>
    </source>
</evidence>
<name>A0A2S8BJA2_9MYCO</name>
<proteinExistence type="predicted"/>
<dbReference type="Proteomes" id="UP000238296">
    <property type="component" value="Unassembled WGS sequence"/>
</dbReference>
<dbReference type="EMBL" id="PPEA01000447">
    <property type="protein sequence ID" value="PQM46705.1"/>
    <property type="molecule type" value="Genomic_DNA"/>
</dbReference>
<dbReference type="RefSeq" id="WP_105369226.1">
    <property type="nucleotide sequence ID" value="NZ_MLQM01000056.1"/>
</dbReference>
<dbReference type="AlphaFoldDB" id="A0A2S8BJA2"/>
<sequence length="146" mass="16433">MVLPDAGDNDGPRHDRAVIELLSRQSPDQPWWLGYLETGVSDIVFPYAPLVTLYANWSYVLVQAGPEQAASWRSTNAQYPWESRLPDLMFPEDRSWLLSTLWDDDWTCLGGSATLIDGFCNHPGLRPRVRRVNLGEDATPPGHQAL</sequence>
<evidence type="ECO:0000313" key="2">
    <source>
        <dbReference type="Proteomes" id="UP000238296"/>
    </source>
</evidence>
<accession>A0A2S8BJA2</accession>
<gene>
    <name evidence="1" type="ORF">C1Y40_03142</name>
</gene>
<organism evidence="1 2">
    <name type="scientific">Mycobacterium talmoniae</name>
    <dbReference type="NCBI Taxonomy" id="1858794"/>
    <lineage>
        <taxon>Bacteria</taxon>
        <taxon>Bacillati</taxon>
        <taxon>Actinomycetota</taxon>
        <taxon>Actinomycetes</taxon>
        <taxon>Mycobacteriales</taxon>
        <taxon>Mycobacteriaceae</taxon>
        <taxon>Mycobacterium</taxon>
    </lineage>
</organism>
<protein>
    <submittedName>
        <fullName evidence="1">Uncharacterized protein</fullName>
    </submittedName>
</protein>